<dbReference type="AlphaFoldDB" id="A0A0V0Z0H7"/>
<name>A0A0V0Z0H7_TRIBR</name>
<keyword evidence="2" id="KW-1185">Reference proteome</keyword>
<evidence type="ECO:0000313" key="2">
    <source>
        <dbReference type="Proteomes" id="UP000054653"/>
    </source>
</evidence>
<organism evidence="1 2">
    <name type="scientific">Trichinella britovi</name>
    <name type="common">Parasitic roundworm</name>
    <dbReference type="NCBI Taxonomy" id="45882"/>
    <lineage>
        <taxon>Eukaryota</taxon>
        <taxon>Metazoa</taxon>
        <taxon>Ecdysozoa</taxon>
        <taxon>Nematoda</taxon>
        <taxon>Enoplea</taxon>
        <taxon>Dorylaimia</taxon>
        <taxon>Trichinellida</taxon>
        <taxon>Trichinellidae</taxon>
        <taxon>Trichinella</taxon>
    </lineage>
</organism>
<comment type="caution">
    <text evidence="1">The sequence shown here is derived from an EMBL/GenBank/DDBJ whole genome shotgun (WGS) entry which is preliminary data.</text>
</comment>
<accession>A0A0V0Z0H7</accession>
<reference evidence="1 2" key="1">
    <citation type="submission" date="2015-01" db="EMBL/GenBank/DDBJ databases">
        <title>Evolution of Trichinella species and genotypes.</title>
        <authorList>
            <person name="Korhonen P.K."/>
            <person name="Edoardo P."/>
            <person name="Giuseppe L.R."/>
            <person name="Gasser R.B."/>
        </authorList>
    </citation>
    <scope>NUCLEOTIDE SEQUENCE [LARGE SCALE GENOMIC DNA]</scope>
    <source>
        <strain evidence="1">ISS120</strain>
    </source>
</reference>
<gene>
    <name evidence="1" type="ORF">T03_11629</name>
</gene>
<dbReference type="EMBL" id="JYDI01004742">
    <property type="protein sequence ID" value="KRY05883.1"/>
    <property type="molecule type" value="Genomic_DNA"/>
</dbReference>
<sequence>MRKRVSRKLPPGVLTIPLTHKINFPLPHCILN</sequence>
<dbReference type="Proteomes" id="UP000054653">
    <property type="component" value="Unassembled WGS sequence"/>
</dbReference>
<protein>
    <submittedName>
        <fullName evidence="1">Uncharacterized protein</fullName>
    </submittedName>
</protein>
<proteinExistence type="predicted"/>
<evidence type="ECO:0000313" key="1">
    <source>
        <dbReference type="EMBL" id="KRY05883.1"/>
    </source>
</evidence>